<proteinExistence type="predicted"/>
<organism evidence="1 2">
    <name type="scientific">Marinigracilibium pacificum</name>
    <dbReference type="NCBI Taxonomy" id="2729599"/>
    <lineage>
        <taxon>Bacteria</taxon>
        <taxon>Pseudomonadati</taxon>
        <taxon>Bacteroidota</taxon>
        <taxon>Cytophagia</taxon>
        <taxon>Cytophagales</taxon>
        <taxon>Flammeovirgaceae</taxon>
        <taxon>Marinigracilibium</taxon>
    </lineage>
</organism>
<keyword evidence="2" id="KW-1185">Reference proteome</keyword>
<dbReference type="RefSeq" id="WP_169684647.1">
    <property type="nucleotide sequence ID" value="NZ_JABBNU010000012.1"/>
</dbReference>
<dbReference type="EMBL" id="JABBNU010000012">
    <property type="protein sequence ID" value="NMM50280.1"/>
    <property type="molecule type" value="Genomic_DNA"/>
</dbReference>
<protein>
    <submittedName>
        <fullName evidence="1">Thioredoxin family protein</fullName>
    </submittedName>
</protein>
<name>A0A848J6Z3_9BACT</name>
<dbReference type="SUPFAM" id="SSF52833">
    <property type="entry name" value="Thioredoxin-like"/>
    <property type="match status" value="1"/>
</dbReference>
<comment type="caution">
    <text evidence="1">The sequence shown here is derived from an EMBL/GenBank/DDBJ whole genome shotgun (WGS) entry which is preliminary data.</text>
</comment>
<gene>
    <name evidence="1" type="ORF">HH304_17865</name>
</gene>
<evidence type="ECO:0000313" key="1">
    <source>
        <dbReference type="EMBL" id="NMM50280.1"/>
    </source>
</evidence>
<dbReference type="InterPro" id="IPR036249">
    <property type="entry name" value="Thioredoxin-like_sf"/>
</dbReference>
<dbReference type="Proteomes" id="UP000559010">
    <property type="component" value="Unassembled WGS sequence"/>
</dbReference>
<dbReference type="Gene3D" id="3.40.30.10">
    <property type="entry name" value="Glutaredoxin"/>
    <property type="match status" value="1"/>
</dbReference>
<dbReference type="AlphaFoldDB" id="A0A848J6Z3"/>
<evidence type="ECO:0000313" key="2">
    <source>
        <dbReference type="Proteomes" id="UP000559010"/>
    </source>
</evidence>
<sequence>MEKLQVINHALIQNAMSFEQYFELSQKLVDEGRTTGDNQSESMIEFTRLNLSRLKKWIKTGQISSQLEETIAKVNKPVTWLMLVEPWCGDVAQNLAFIYKAASLNTNIQLKLILRDENLDIMDQYLTNGGRSIPKMVAFDSDLNELAIWGPRPASVQRMLDEGKASGDFDYQVFAISAHSWYAQNKGKELNDELVDFVKQSIK</sequence>
<accession>A0A848J6Z3</accession>
<reference evidence="1 2" key="1">
    <citation type="submission" date="2020-04" db="EMBL/GenBank/DDBJ databases">
        <title>Flammeovirgaceae bacterium KN852 isolated from deep sea.</title>
        <authorList>
            <person name="Zhang D.-C."/>
        </authorList>
    </citation>
    <scope>NUCLEOTIDE SEQUENCE [LARGE SCALE GENOMIC DNA]</scope>
    <source>
        <strain evidence="1 2">KN852</strain>
    </source>
</reference>
<dbReference type="Pfam" id="PF14595">
    <property type="entry name" value="Thioredoxin_9"/>
    <property type="match status" value="1"/>
</dbReference>